<dbReference type="AlphaFoldDB" id="A0A101J4V1"/>
<dbReference type="GO" id="GO:0016887">
    <property type="term" value="F:ATP hydrolysis activity"/>
    <property type="evidence" value="ECO:0007669"/>
    <property type="project" value="TreeGrafter"/>
</dbReference>
<name>A0A101J4V1_CHLLI</name>
<dbReference type="GO" id="GO:0005524">
    <property type="term" value="F:ATP binding"/>
    <property type="evidence" value="ECO:0007669"/>
    <property type="project" value="UniProtKB-KW"/>
</dbReference>
<evidence type="ECO:0000313" key="5">
    <source>
        <dbReference type="Proteomes" id="UP000053937"/>
    </source>
</evidence>
<feature type="domain" description="CobQ/CobB/MinD/ParA nucleotide binding" evidence="3">
    <location>
        <begin position="129"/>
        <end position="236"/>
    </location>
</feature>
<gene>
    <name evidence="4" type="ORF">ASB62_10035</name>
</gene>
<comment type="caution">
    <text evidence="4">The sequence shown here is derived from an EMBL/GenBank/DDBJ whole genome shotgun (WGS) entry which is preliminary data.</text>
</comment>
<proteinExistence type="predicted"/>
<dbReference type="InterPro" id="IPR027417">
    <property type="entry name" value="P-loop_NTPase"/>
</dbReference>
<dbReference type="GO" id="GO:0005829">
    <property type="term" value="C:cytosol"/>
    <property type="evidence" value="ECO:0007669"/>
    <property type="project" value="TreeGrafter"/>
</dbReference>
<dbReference type="RefSeq" id="WP_059139742.1">
    <property type="nucleotide sequence ID" value="NZ_LMBR01000253.1"/>
</dbReference>
<dbReference type="SUPFAM" id="SSF52540">
    <property type="entry name" value="P-loop containing nucleoside triphosphate hydrolases"/>
    <property type="match status" value="1"/>
</dbReference>
<sequence length="435" mass="48583">MSTFDEVLPKLTELFLAYQEDITKMKPIIINRDLKGRVRLIVDDKWEGTEHQQGVLNKIVSKINEELGPHAYPVKQALLFEPDCQDFLERESSFLLEGLDGVSVIDRLAVEGNWSRISNLTSSVPRTVFFSIKGGVGRSTALAATAWALAEQGKKVLVLDLDLESPGLSSALLPEDRRPFYGITDWLVEDLVDNGDVVLENMVATSALSHNGEIWVVPAHGANPGEYIAKLGRVWMPKIDADGNRQSWSDRLCRLLNAIEDRWKPDVTLIDSRAGIDEVASACITELSASTILLFAIDGDQTWSGYRVLFNHWHKTGVVREIRERLQVVGAMIPETGTEEYYDGLLERAWDVFSEELYDEVPAGKISGEVSVWSYDQADESAPHYPWVVRWHRSFAVLKSLHGRLTDIDSEMVRAIFGSLIAGVELSIETEGGSK</sequence>
<keyword evidence="5" id="KW-1185">Reference proteome</keyword>
<keyword evidence="1" id="KW-0547">Nucleotide-binding</keyword>
<protein>
    <recommendedName>
        <fullName evidence="3">CobQ/CobB/MinD/ParA nucleotide binding domain-containing protein</fullName>
    </recommendedName>
</protein>
<dbReference type="EMBL" id="LMBR01000253">
    <property type="protein sequence ID" value="KUL20236.1"/>
    <property type="molecule type" value="Genomic_DNA"/>
</dbReference>
<evidence type="ECO:0000313" key="4">
    <source>
        <dbReference type="EMBL" id="KUL20236.1"/>
    </source>
</evidence>
<reference evidence="4 5" key="1">
    <citation type="submission" date="2015-10" db="EMBL/GenBank/DDBJ databases">
        <title>Draft Genome Sequence of Chlorobium limicola strain Frasassi Growing under Artificial Lighting in the Frasassi Cave System.</title>
        <authorList>
            <person name="Mansor M."/>
            <person name="Macalady J."/>
        </authorList>
    </citation>
    <scope>NUCLEOTIDE SEQUENCE [LARGE SCALE GENOMIC DNA]</scope>
    <source>
        <strain evidence="4 5">Frasassi</strain>
    </source>
</reference>
<keyword evidence="2" id="KW-0067">ATP-binding</keyword>
<dbReference type="Proteomes" id="UP000053937">
    <property type="component" value="Unassembled WGS sequence"/>
</dbReference>
<evidence type="ECO:0000256" key="1">
    <source>
        <dbReference type="ARBA" id="ARBA00022741"/>
    </source>
</evidence>
<dbReference type="InterPro" id="IPR050625">
    <property type="entry name" value="ParA/MinD_ATPase"/>
</dbReference>
<accession>A0A101J4V1</accession>
<organism evidence="4 5">
    <name type="scientific">Chlorobium limicola</name>
    <dbReference type="NCBI Taxonomy" id="1092"/>
    <lineage>
        <taxon>Bacteria</taxon>
        <taxon>Pseudomonadati</taxon>
        <taxon>Chlorobiota</taxon>
        <taxon>Chlorobiia</taxon>
        <taxon>Chlorobiales</taxon>
        <taxon>Chlorobiaceae</taxon>
        <taxon>Chlorobium/Pelodictyon group</taxon>
        <taxon>Chlorobium</taxon>
    </lineage>
</organism>
<evidence type="ECO:0000259" key="3">
    <source>
        <dbReference type="Pfam" id="PF01656"/>
    </source>
</evidence>
<dbReference type="GO" id="GO:0009898">
    <property type="term" value="C:cytoplasmic side of plasma membrane"/>
    <property type="evidence" value="ECO:0007669"/>
    <property type="project" value="TreeGrafter"/>
</dbReference>
<dbReference type="Gene3D" id="3.40.50.300">
    <property type="entry name" value="P-loop containing nucleotide triphosphate hydrolases"/>
    <property type="match status" value="1"/>
</dbReference>
<dbReference type="PANTHER" id="PTHR43384">
    <property type="entry name" value="SEPTUM SITE-DETERMINING PROTEIN MIND HOMOLOG, CHLOROPLASTIC-RELATED"/>
    <property type="match status" value="1"/>
</dbReference>
<dbReference type="InterPro" id="IPR002586">
    <property type="entry name" value="CobQ/CobB/MinD/ParA_Nub-bd_dom"/>
</dbReference>
<dbReference type="Pfam" id="PF01656">
    <property type="entry name" value="CbiA"/>
    <property type="match status" value="1"/>
</dbReference>
<dbReference type="OrthoDB" id="9794577at2"/>
<evidence type="ECO:0000256" key="2">
    <source>
        <dbReference type="ARBA" id="ARBA00022840"/>
    </source>
</evidence>
<dbReference type="PANTHER" id="PTHR43384:SF6">
    <property type="entry name" value="SEPTUM SITE-DETERMINING PROTEIN MIND HOMOLOG, CHLOROPLASTIC"/>
    <property type="match status" value="1"/>
</dbReference>
<dbReference type="GO" id="GO:0051782">
    <property type="term" value="P:negative regulation of cell division"/>
    <property type="evidence" value="ECO:0007669"/>
    <property type="project" value="TreeGrafter"/>
</dbReference>
<dbReference type="NCBIfam" id="NF047398">
    <property type="entry name" value="AAA_KGGVGR"/>
    <property type="match status" value="1"/>
</dbReference>